<name>A0A0R2KPG6_9LACO</name>
<dbReference type="STRING" id="1122146.IV53_GL000099"/>
<dbReference type="Gene3D" id="3.40.50.300">
    <property type="entry name" value="P-loop containing nucleotide triphosphate hydrolases"/>
    <property type="match status" value="1"/>
</dbReference>
<reference evidence="4 5" key="1">
    <citation type="journal article" date="2015" name="Genome Announc.">
        <title>Expanding the biotechnology potential of lactobacilli through comparative genomics of 213 strains and associated genera.</title>
        <authorList>
            <person name="Sun Z."/>
            <person name="Harris H.M."/>
            <person name="McCann A."/>
            <person name="Guo C."/>
            <person name="Argimon S."/>
            <person name="Zhang W."/>
            <person name="Yang X."/>
            <person name="Jeffery I.B."/>
            <person name="Cooney J.C."/>
            <person name="Kagawa T.F."/>
            <person name="Liu W."/>
            <person name="Song Y."/>
            <person name="Salvetti E."/>
            <person name="Wrobel A."/>
            <person name="Rasinkangas P."/>
            <person name="Parkhill J."/>
            <person name="Rea M.C."/>
            <person name="O'Sullivan O."/>
            <person name="Ritari J."/>
            <person name="Douillard F.P."/>
            <person name="Paul Ross R."/>
            <person name="Yang R."/>
            <person name="Briner A.E."/>
            <person name="Felis G.E."/>
            <person name="de Vos W.M."/>
            <person name="Barrangou R."/>
            <person name="Klaenhammer T.R."/>
            <person name="Caufield P.W."/>
            <person name="Cui Y."/>
            <person name="Zhang H."/>
            <person name="O'Toole P.W."/>
        </authorList>
    </citation>
    <scope>NUCLEOTIDE SEQUENCE [LARGE SCALE GENOMIC DNA]</scope>
    <source>
        <strain evidence="4 5">DSM 22408</strain>
    </source>
</reference>
<dbReference type="InterPro" id="IPR027417">
    <property type="entry name" value="P-loop_NTPase"/>
</dbReference>
<dbReference type="PATRIC" id="fig|1122146.4.peg.101"/>
<dbReference type="GO" id="GO:0016887">
    <property type="term" value="F:ATP hydrolysis activity"/>
    <property type="evidence" value="ECO:0007669"/>
    <property type="project" value="InterPro"/>
</dbReference>
<dbReference type="eggNOG" id="COG1131">
    <property type="taxonomic scope" value="Bacteria"/>
</dbReference>
<dbReference type="GO" id="GO:0005524">
    <property type="term" value="F:ATP binding"/>
    <property type="evidence" value="ECO:0007669"/>
    <property type="project" value="UniProtKB-KW"/>
</dbReference>
<protein>
    <submittedName>
        <fullName evidence="4">Abc transporter, atp-binding protein</fullName>
    </submittedName>
</protein>
<evidence type="ECO:0000313" key="5">
    <source>
        <dbReference type="Proteomes" id="UP000051500"/>
    </source>
</evidence>
<organism evidence="4 5">
    <name type="scientific">Ligilactobacillus ceti DSM 22408</name>
    <dbReference type="NCBI Taxonomy" id="1122146"/>
    <lineage>
        <taxon>Bacteria</taxon>
        <taxon>Bacillati</taxon>
        <taxon>Bacillota</taxon>
        <taxon>Bacilli</taxon>
        <taxon>Lactobacillales</taxon>
        <taxon>Lactobacillaceae</taxon>
        <taxon>Ligilactobacillus</taxon>
    </lineage>
</organism>
<dbReference type="Pfam" id="PF00005">
    <property type="entry name" value="ABC_tran"/>
    <property type="match status" value="1"/>
</dbReference>
<dbReference type="InterPro" id="IPR003593">
    <property type="entry name" value="AAA+_ATPase"/>
</dbReference>
<keyword evidence="5" id="KW-1185">Reference proteome</keyword>
<keyword evidence="2 4" id="KW-0067">ATP-binding</keyword>
<comment type="caution">
    <text evidence="4">The sequence shown here is derived from an EMBL/GenBank/DDBJ whole genome shotgun (WGS) entry which is preliminary data.</text>
</comment>
<keyword evidence="1" id="KW-0547">Nucleotide-binding</keyword>
<dbReference type="RefSeq" id="WP_027106418.1">
    <property type="nucleotide sequence ID" value="NZ_AUHP01000012.1"/>
</dbReference>
<dbReference type="SUPFAM" id="SSF52540">
    <property type="entry name" value="P-loop containing nucleoside triphosphate hydrolases"/>
    <property type="match status" value="1"/>
</dbReference>
<dbReference type="AlphaFoldDB" id="A0A0R2KPG6"/>
<dbReference type="InterPro" id="IPR003439">
    <property type="entry name" value="ABC_transporter-like_ATP-bd"/>
</dbReference>
<evidence type="ECO:0000313" key="4">
    <source>
        <dbReference type="EMBL" id="KRN89381.1"/>
    </source>
</evidence>
<gene>
    <name evidence="4" type="ORF">IV53_GL000099</name>
</gene>
<evidence type="ECO:0000256" key="1">
    <source>
        <dbReference type="ARBA" id="ARBA00022741"/>
    </source>
</evidence>
<accession>A0A0R2KPG6</accession>
<dbReference type="PANTHER" id="PTHR43158">
    <property type="entry name" value="SKFA PEPTIDE EXPORT ATP-BINDING PROTEIN SKFE"/>
    <property type="match status" value="1"/>
</dbReference>
<dbReference type="PROSITE" id="PS50893">
    <property type="entry name" value="ABC_TRANSPORTER_2"/>
    <property type="match status" value="1"/>
</dbReference>
<dbReference type="EMBL" id="JQBZ01000016">
    <property type="protein sequence ID" value="KRN89381.1"/>
    <property type="molecule type" value="Genomic_DNA"/>
</dbReference>
<dbReference type="Proteomes" id="UP000051500">
    <property type="component" value="Unassembled WGS sequence"/>
</dbReference>
<dbReference type="PANTHER" id="PTHR43158:SF5">
    <property type="entry name" value="ABC TRANSPORTER, ATP-BINDING PROTEIN"/>
    <property type="match status" value="1"/>
</dbReference>
<proteinExistence type="predicted"/>
<evidence type="ECO:0000256" key="2">
    <source>
        <dbReference type="ARBA" id="ARBA00022840"/>
    </source>
</evidence>
<sequence>MSSLELKNIYKSFLNKNVLADVNLTFQPEMIYGLFGCNGAGKSTLLNIIASRILTDGGEVFYDHQSVWEYDDLMAKIYLVDSNDMYYPGMKLSKIIADTAGFYGEFDQEYALELSEKFELNLDQKYAKLSTGYKTIFKLIMSLCVPAEYVLLDEPVLGLDSQHRKLFYQELLNTYTKKPRTFIIATHLIDEISQIIQRVLIMQNGKIVVNQEVEELLAEAYLVLGSEEDLAPYIHDLHVIGHEKLGNLHGYYILGELPAELTQQTTVQIETLSLDQVFVHLIQDEEGDAYVNN</sequence>
<feature type="domain" description="ABC transporter" evidence="3">
    <location>
        <begin position="4"/>
        <end position="229"/>
    </location>
</feature>
<dbReference type="SMART" id="SM00382">
    <property type="entry name" value="AAA"/>
    <property type="match status" value="1"/>
</dbReference>
<evidence type="ECO:0000259" key="3">
    <source>
        <dbReference type="PROSITE" id="PS50893"/>
    </source>
</evidence>